<dbReference type="EMBL" id="CAUJNA010001909">
    <property type="protein sequence ID" value="CAJ1389633.1"/>
    <property type="molecule type" value="Genomic_DNA"/>
</dbReference>
<keyword evidence="4" id="KW-1185">Reference proteome</keyword>
<evidence type="ECO:0000313" key="4">
    <source>
        <dbReference type="Proteomes" id="UP001178507"/>
    </source>
</evidence>
<sequence length="196" mass="21772">MTQLRHALVKTRKQLAHVKQGSQRQAVLSEYEKELVQLISRGYEGLREHGTRQRLEDAGEDVEAQMASLEETLVKFTQKVLAKFAAIRHPLAEMCGAADSAVAKPSESAADDDTLRQYFQASLSLEDTAEKPVAVPAEPMDETRSIHSREALEKMTMQQLRAQLAPFERKGVRKKCDLVAAIVRKAKSSADGAIEK</sequence>
<comment type="caution">
    <text evidence="2">The sequence shown here is derived from an EMBL/GenBank/DDBJ whole genome shotgun (WGS) entry which is preliminary data.</text>
</comment>
<keyword evidence="1" id="KW-0175">Coiled coil</keyword>
<dbReference type="Proteomes" id="UP001178507">
    <property type="component" value="Unassembled WGS sequence"/>
</dbReference>
<evidence type="ECO:0000256" key="1">
    <source>
        <dbReference type="SAM" id="Coils"/>
    </source>
</evidence>
<accession>A0AA36INB5</accession>
<evidence type="ECO:0000313" key="2">
    <source>
        <dbReference type="EMBL" id="CAJ1389633.1"/>
    </source>
</evidence>
<organism evidence="2 4">
    <name type="scientific">Effrenium voratum</name>
    <dbReference type="NCBI Taxonomy" id="2562239"/>
    <lineage>
        <taxon>Eukaryota</taxon>
        <taxon>Sar</taxon>
        <taxon>Alveolata</taxon>
        <taxon>Dinophyceae</taxon>
        <taxon>Suessiales</taxon>
        <taxon>Symbiodiniaceae</taxon>
        <taxon>Effrenium</taxon>
    </lineage>
</organism>
<dbReference type="EMBL" id="CAUJNA010002122">
    <property type="protein sequence ID" value="CAJ1390677.1"/>
    <property type="molecule type" value="Genomic_DNA"/>
</dbReference>
<protein>
    <submittedName>
        <fullName evidence="2">Uncharacterized protein</fullName>
    </submittedName>
</protein>
<reference evidence="2" key="1">
    <citation type="submission" date="2023-08" db="EMBL/GenBank/DDBJ databases">
        <authorList>
            <person name="Chen Y."/>
            <person name="Shah S."/>
            <person name="Dougan E. K."/>
            <person name="Thang M."/>
            <person name="Chan C."/>
        </authorList>
    </citation>
    <scope>NUCLEOTIDE SEQUENCE</scope>
</reference>
<name>A0AA36INB5_9DINO</name>
<proteinExistence type="predicted"/>
<feature type="coiled-coil region" evidence="1">
    <location>
        <begin position="52"/>
        <end position="79"/>
    </location>
</feature>
<gene>
    <name evidence="2" type="ORF">EVOR1521_LOCUS15210</name>
    <name evidence="3" type="ORF">EVOR1521_LOCUS16034</name>
</gene>
<dbReference type="AlphaFoldDB" id="A0AA36INB5"/>
<evidence type="ECO:0000313" key="3">
    <source>
        <dbReference type="EMBL" id="CAJ1390677.1"/>
    </source>
</evidence>